<proteinExistence type="predicted"/>
<accession>A0A9D1V590</accession>
<dbReference type="GO" id="GO:0008967">
    <property type="term" value="F:phosphoglycolate phosphatase activity"/>
    <property type="evidence" value="ECO:0007669"/>
    <property type="project" value="TreeGrafter"/>
</dbReference>
<comment type="caution">
    <text evidence="1">The sequence shown here is derived from an EMBL/GenBank/DDBJ whole genome shotgun (WGS) entry which is preliminary data.</text>
</comment>
<dbReference type="SUPFAM" id="SSF56784">
    <property type="entry name" value="HAD-like"/>
    <property type="match status" value="1"/>
</dbReference>
<sequence length="214" mass="23088">MKPRCLIWDWNGTLLDDLQLCLGLLNELLEQNGSPNRYDLAGYREIFGFPVVDYYRRAGLDLSKRSFESLAADYVARYNPESFACTLCPGAAGTLAALKSAGVRQVILSASELTLLKAQTEHLGVAGYFDELLGQTDYYAHGKLAVGKEWMARQNFDPAEAVLVGDTLHDAEVAAGLGAKCVLCAAGHQSRERLLTAGVPVIGTLAELPALLGL</sequence>
<dbReference type="PANTHER" id="PTHR43434:SF1">
    <property type="entry name" value="PHOSPHOGLYCOLATE PHOSPHATASE"/>
    <property type="match status" value="1"/>
</dbReference>
<dbReference type="InterPro" id="IPR023214">
    <property type="entry name" value="HAD_sf"/>
</dbReference>
<keyword evidence="1" id="KW-0378">Hydrolase</keyword>
<dbReference type="SFLD" id="SFLDS00003">
    <property type="entry name" value="Haloacid_Dehalogenase"/>
    <property type="match status" value="1"/>
</dbReference>
<organism evidence="1 2">
    <name type="scientific">Candidatus Allofournierella pullicola</name>
    <dbReference type="NCBI Taxonomy" id="2838596"/>
    <lineage>
        <taxon>Bacteria</taxon>
        <taxon>Bacillati</taxon>
        <taxon>Bacillota</taxon>
        <taxon>Clostridia</taxon>
        <taxon>Eubacteriales</taxon>
        <taxon>Oscillospiraceae</taxon>
        <taxon>Allofournierella</taxon>
    </lineage>
</organism>
<name>A0A9D1V590_9FIRM</name>
<dbReference type="PANTHER" id="PTHR43434">
    <property type="entry name" value="PHOSPHOGLYCOLATE PHOSPHATASE"/>
    <property type="match status" value="1"/>
</dbReference>
<dbReference type="InterPro" id="IPR023198">
    <property type="entry name" value="PGP-like_dom2"/>
</dbReference>
<dbReference type="Gene3D" id="1.10.150.240">
    <property type="entry name" value="Putative phosphatase, domain 2"/>
    <property type="match status" value="1"/>
</dbReference>
<dbReference type="InterPro" id="IPR041492">
    <property type="entry name" value="HAD_2"/>
</dbReference>
<dbReference type="GO" id="GO:0005829">
    <property type="term" value="C:cytosol"/>
    <property type="evidence" value="ECO:0007669"/>
    <property type="project" value="TreeGrafter"/>
</dbReference>
<reference evidence="1" key="2">
    <citation type="submission" date="2021-04" db="EMBL/GenBank/DDBJ databases">
        <authorList>
            <person name="Gilroy R."/>
        </authorList>
    </citation>
    <scope>NUCLEOTIDE SEQUENCE</scope>
    <source>
        <strain evidence="1">2239</strain>
    </source>
</reference>
<gene>
    <name evidence="1" type="ORF">H9865_09620</name>
</gene>
<dbReference type="Pfam" id="PF13419">
    <property type="entry name" value="HAD_2"/>
    <property type="match status" value="1"/>
</dbReference>
<dbReference type="SFLD" id="SFLDG01129">
    <property type="entry name" value="C1.5:_HAD__Beta-PGM__Phosphata"/>
    <property type="match status" value="1"/>
</dbReference>
<evidence type="ECO:0000313" key="2">
    <source>
        <dbReference type="Proteomes" id="UP000824193"/>
    </source>
</evidence>
<dbReference type="GO" id="GO:0006281">
    <property type="term" value="P:DNA repair"/>
    <property type="evidence" value="ECO:0007669"/>
    <property type="project" value="TreeGrafter"/>
</dbReference>
<dbReference type="InterPro" id="IPR050155">
    <property type="entry name" value="HAD-like_hydrolase_sf"/>
</dbReference>
<protein>
    <submittedName>
        <fullName evidence="1">HAD hydrolase-like protein</fullName>
    </submittedName>
</protein>
<reference evidence="1" key="1">
    <citation type="journal article" date="2021" name="PeerJ">
        <title>Extensive microbial diversity within the chicken gut microbiome revealed by metagenomics and culture.</title>
        <authorList>
            <person name="Gilroy R."/>
            <person name="Ravi A."/>
            <person name="Getino M."/>
            <person name="Pursley I."/>
            <person name="Horton D.L."/>
            <person name="Alikhan N.F."/>
            <person name="Baker D."/>
            <person name="Gharbi K."/>
            <person name="Hall N."/>
            <person name="Watson M."/>
            <person name="Adriaenssens E.M."/>
            <person name="Foster-Nyarko E."/>
            <person name="Jarju S."/>
            <person name="Secka A."/>
            <person name="Antonio M."/>
            <person name="Oren A."/>
            <person name="Chaudhuri R.R."/>
            <person name="La Ragione R."/>
            <person name="Hildebrand F."/>
            <person name="Pallen M.J."/>
        </authorList>
    </citation>
    <scope>NUCLEOTIDE SEQUENCE</scope>
    <source>
        <strain evidence="1">2239</strain>
    </source>
</reference>
<evidence type="ECO:0000313" key="1">
    <source>
        <dbReference type="EMBL" id="HIX06332.1"/>
    </source>
</evidence>
<dbReference type="EMBL" id="DXFW01000034">
    <property type="protein sequence ID" value="HIX06332.1"/>
    <property type="molecule type" value="Genomic_DNA"/>
</dbReference>
<dbReference type="Gene3D" id="3.40.50.1000">
    <property type="entry name" value="HAD superfamily/HAD-like"/>
    <property type="match status" value="1"/>
</dbReference>
<dbReference type="Proteomes" id="UP000824193">
    <property type="component" value="Unassembled WGS sequence"/>
</dbReference>
<dbReference type="AlphaFoldDB" id="A0A9D1V590"/>
<dbReference type="InterPro" id="IPR036412">
    <property type="entry name" value="HAD-like_sf"/>
</dbReference>